<gene>
    <name evidence="1" type="ORF">PPSIR1_37704</name>
</gene>
<comment type="caution">
    <text evidence="1">The sequence shown here is derived from an EMBL/GenBank/DDBJ whole genome shotgun (WGS) entry which is preliminary data.</text>
</comment>
<keyword evidence="2" id="KW-1185">Reference proteome</keyword>
<reference evidence="1 2" key="1">
    <citation type="submission" date="2007-06" db="EMBL/GenBank/DDBJ databases">
        <authorList>
            <person name="Shimkets L."/>
            <person name="Ferriera S."/>
            <person name="Johnson J."/>
            <person name="Kravitz S."/>
            <person name="Beeson K."/>
            <person name="Sutton G."/>
            <person name="Rogers Y.-H."/>
            <person name="Friedman R."/>
            <person name="Frazier M."/>
            <person name="Venter J.C."/>
        </authorList>
    </citation>
    <scope>NUCLEOTIDE SEQUENCE [LARGE SCALE GENOMIC DNA]</scope>
    <source>
        <strain evidence="1 2">SIR-1</strain>
    </source>
</reference>
<dbReference type="Proteomes" id="UP000005801">
    <property type="component" value="Unassembled WGS sequence"/>
</dbReference>
<accession>A6GHK6</accession>
<dbReference type="STRING" id="391625.PPSIR1_37704"/>
<protein>
    <submittedName>
        <fullName evidence="1">Uncharacterized protein</fullName>
    </submittedName>
</protein>
<proteinExistence type="predicted"/>
<evidence type="ECO:0000313" key="2">
    <source>
        <dbReference type="Proteomes" id="UP000005801"/>
    </source>
</evidence>
<dbReference type="AlphaFoldDB" id="A6GHK6"/>
<sequence>MRATYLRSLLARCDELGPVGVEVRDRLGDARQTSIECAGPLVWLPIEADVAVQRALDEILGAEQARSFMISSLRELWSGSAIQPVVFAATGLFGLNPGSFAKLVPLAWSLLYRDCGRWVVSDSQRVGSRREVEMQLLALPEPCAVEPAWLAAVVTVLHGLLVLCDVEGEVELAQRDPKSDLASFKLSWG</sequence>
<organism evidence="1 2">
    <name type="scientific">Plesiocystis pacifica SIR-1</name>
    <dbReference type="NCBI Taxonomy" id="391625"/>
    <lineage>
        <taxon>Bacteria</taxon>
        <taxon>Pseudomonadati</taxon>
        <taxon>Myxococcota</taxon>
        <taxon>Polyangia</taxon>
        <taxon>Nannocystales</taxon>
        <taxon>Nannocystaceae</taxon>
        <taxon>Plesiocystis</taxon>
    </lineage>
</organism>
<evidence type="ECO:0000313" key="1">
    <source>
        <dbReference type="EMBL" id="EDM74630.1"/>
    </source>
</evidence>
<name>A6GHK6_9BACT</name>
<dbReference type="EMBL" id="ABCS01000121">
    <property type="protein sequence ID" value="EDM74630.1"/>
    <property type="molecule type" value="Genomic_DNA"/>
</dbReference>